<evidence type="ECO:0000313" key="1">
    <source>
        <dbReference type="EMBL" id="RLV58888.1"/>
    </source>
</evidence>
<name>A0A3L8PWR7_9GAMM</name>
<dbReference type="EMBL" id="QZEI01000051">
    <property type="protein sequence ID" value="RLV58888.1"/>
    <property type="molecule type" value="Genomic_DNA"/>
</dbReference>
<comment type="caution">
    <text evidence="1">The sequence shown here is derived from an EMBL/GenBank/DDBJ whole genome shotgun (WGS) entry which is preliminary data.</text>
</comment>
<proteinExistence type="predicted"/>
<evidence type="ECO:0000313" key="2">
    <source>
        <dbReference type="Proteomes" id="UP000281474"/>
    </source>
</evidence>
<gene>
    <name evidence="1" type="ORF">D5018_14890</name>
</gene>
<reference evidence="1 2" key="1">
    <citation type="submission" date="2018-09" db="EMBL/GenBank/DDBJ databases">
        <title>Phylogeny of the Shewanellaceae, and recommendation for two new genera, Pseudoshewanella and Parashewanella.</title>
        <authorList>
            <person name="Wang G."/>
        </authorList>
    </citation>
    <scope>NUCLEOTIDE SEQUENCE [LARGE SCALE GENOMIC DNA]</scope>
    <source>
        <strain evidence="1 2">C51</strain>
    </source>
</reference>
<sequence length="248" mass="28618">MAYDTSYVGQVTITRKVFSQLDKYLEKNPQLAVAKTRLNNESWDVKDDKAEKSMQASFFKCSGMDVQSIRPSCLGLAVAPTHPKTTEEWLSCFQKPVSRTNPPLTLLLDIDKTVMISGMEPVGRFKNKIELDLLFYDCHWQTDTFYYDRKAILAATQGQVKGHNVVILTWGTYELKELLPLFKLHLLTVDKRSFYNNESMFGYDTKKGFIECHREEFDKSCLLIDDDESNQASNIHFLHCTDHSFPLY</sequence>
<dbReference type="RefSeq" id="WP_121839790.1">
    <property type="nucleotide sequence ID" value="NZ_ML014800.1"/>
</dbReference>
<dbReference type="Proteomes" id="UP000281474">
    <property type="component" value="Unassembled WGS sequence"/>
</dbReference>
<keyword evidence="2" id="KW-1185">Reference proteome</keyword>
<dbReference type="AlphaFoldDB" id="A0A3L8PWR7"/>
<accession>A0A3L8PWR7</accession>
<organism evidence="1 2">
    <name type="scientific">Parashewanella curva</name>
    <dbReference type="NCBI Taxonomy" id="2338552"/>
    <lineage>
        <taxon>Bacteria</taxon>
        <taxon>Pseudomonadati</taxon>
        <taxon>Pseudomonadota</taxon>
        <taxon>Gammaproteobacteria</taxon>
        <taxon>Alteromonadales</taxon>
        <taxon>Shewanellaceae</taxon>
        <taxon>Parashewanella</taxon>
    </lineage>
</organism>
<protein>
    <submittedName>
        <fullName evidence="1">Uncharacterized protein</fullName>
    </submittedName>
</protein>